<sequence length="93" mass="10913">MLWDELVVLLPLASSESAQVRCRHCRLEITHRSDLAWDRHGHRSCEASQSSRPSSSRSLRVGHRNINIRTCYHFRLIHPDNVHVFLVVLEFRD</sequence>
<dbReference type="AlphaFoldDB" id="A0AAE0JJB9"/>
<accession>A0AAE0JJB9</accession>
<keyword evidence="2" id="KW-1185">Reference proteome</keyword>
<dbReference type="RefSeq" id="XP_062683641.1">
    <property type="nucleotide sequence ID" value="XM_062821480.1"/>
</dbReference>
<gene>
    <name evidence="1" type="ORF">B0H65DRAFT_178805</name>
</gene>
<reference evidence="1" key="2">
    <citation type="submission" date="2023-06" db="EMBL/GenBank/DDBJ databases">
        <authorList>
            <consortium name="Lawrence Berkeley National Laboratory"/>
            <person name="Haridas S."/>
            <person name="Hensen N."/>
            <person name="Bonometti L."/>
            <person name="Westerberg I."/>
            <person name="Brannstrom I.O."/>
            <person name="Guillou S."/>
            <person name="Cros-Aarteil S."/>
            <person name="Calhoun S."/>
            <person name="Kuo A."/>
            <person name="Mondo S."/>
            <person name="Pangilinan J."/>
            <person name="Riley R."/>
            <person name="Labutti K."/>
            <person name="Andreopoulos B."/>
            <person name="Lipzen A."/>
            <person name="Chen C."/>
            <person name="Yanf M."/>
            <person name="Daum C."/>
            <person name="Ng V."/>
            <person name="Clum A."/>
            <person name="Steindorff A."/>
            <person name="Ohm R."/>
            <person name="Martin F."/>
            <person name="Silar P."/>
            <person name="Natvig D."/>
            <person name="Lalanne C."/>
            <person name="Gautier V."/>
            <person name="Ament-Velasquez S.L."/>
            <person name="Kruys A."/>
            <person name="Hutchinson M.I."/>
            <person name="Powell A.J."/>
            <person name="Barry K."/>
            <person name="Miller A.N."/>
            <person name="Grigoriev I.V."/>
            <person name="Debuchy R."/>
            <person name="Gladieux P."/>
            <person name="Thoren M.H."/>
            <person name="Johannesson H."/>
        </authorList>
    </citation>
    <scope>NUCLEOTIDE SEQUENCE</scope>
    <source>
        <strain evidence="1">CBS 560.94</strain>
    </source>
</reference>
<evidence type="ECO:0000313" key="2">
    <source>
        <dbReference type="Proteomes" id="UP001278500"/>
    </source>
</evidence>
<reference evidence="1" key="1">
    <citation type="journal article" date="2023" name="Mol. Phylogenet. Evol.">
        <title>Genome-scale phylogeny and comparative genomics of the fungal order Sordariales.</title>
        <authorList>
            <person name="Hensen N."/>
            <person name="Bonometti L."/>
            <person name="Westerberg I."/>
            <person name="Brannstrom I.O."/>
            <person name="Guillou S."/>
            <person name="Cros-Aarteil S."/>
            <person name="Calhoun S."/>
            <person name="Haridas S."/>
            <person name="Kuo A."/>
            <person name="Mondo S."/>
            <person name="Pangilinan J."/>
            <person name="Riley R."/>
            <person name="LaButti K."/>
            <person name="Andreopoulos B."/>
            <person name="Lipzen A."/>
            <person name="Chen C."/>
            <person name="Yan M."/>
            <person name="Daum C."/>
            <person name="Ng V."/>
            <person name="Clum A."/>
            <person name="Steindorff A."/>
            <person name="Ohm R.A."/>
            <person name="Martin F."/>
            <person name="Silar P."/>
            <person name="Natvig D.O."/>
            <person name="Lalanne C."/>
            <person name="Gautier V."/>
            <person name="Ament-Velasquez S.L."/>
            <person name="Kruys A."/>
            <person name="Hutchinson M.I."/>
            <person name="Powell A.J."/>
            <person name="Barry K."/>
            <person name="Miller A.N."/>
            <person name="Grigoriev I.V."/>
            <person name="Debuchy R."/>
            <person name="Gladieux P."/>
            <person name="Hiltunen Thoren M."/>
            <person name="Johannesson H."/>
        </authorList>
    </citation>
    <scope>NUCLEOTIDE SEQUENCE</scope>
    <source>
        <strain evidence="1">CBS 560.94</strain>
    </source>
</reference>
<protein>
    <submittedName>
        <fullName evidence="1">Uncharacterized protein</fullName>
    </submittedName>
</protein>
<dbReference type="GeneID" id="87858634"/>
<proteinExistence type="predicted"/>
<evidence type="ECO:0000313" key="1">
    <source>
        <dbReference type="EMBL" id="KAK3348559.1"/>
    </source>
</evidence>
<name>A0AAE0JJB9_9PEZI</name>
<dbReference type="Proteomes" id="UP001278500">
    <property type="component" value="Unassembled WGS sequence"/>
</dbReference>
<comment type="caution">
    <text evidence="1">The sequence shown here is derived from an EMBL/GenBank/DDBJ whole genome shotgun (WGS) entry which is preliminary data.</text>
</comment>
<organism evidence="1 2">
    <name type="scientific">Neurospora tetraspora</name>
    <dbReference type="NCBI Taxonomy" id="94610"/>
    <lineage>
        <taxon>Eukaryota</taxon>
        <taxon>Fungi</taxon>
        <taxon>Dikarya</taxon>
        <taxon>Ascomycota</taxon>
        <taxon>Pezizomycotina</taxon>
        <taxon>Sordariomycetes</taxon>
        <taxon>Sordariomycetidae</taxon>
        <taxon>Sordariales</taxon>
        <taxon>Sordariaceae</taxon>
        <taxon>Neurospora</taxon>
    </lineage>
</organism>
<dbReference type="EMBL" id="JAUEPP010000003">
    <property type="protein sequence ID" value="KAK3348559.1"/>
    <property type="molecule type" value="Genomic_DNA"/>
</dbReference>